<keyword evidence="8 9" id="KW-0472">Membrane</keyword>
<feature type="domain" description="ABC transporter" evidence="10">
    <location>
        <begin position="470"/>
        <end position="689"/>
    </location>
</feature>
<dbReference type="SUPFAM" id="SSF90123">
    <property type="entry name" value="ABC transporter transmembrane region"/>
    <property type="match status" value="2"/>
</dbReference>
<keyword evidence="3" id="KW-0813">Transport</keyword>
<sequence>MSKTIHEESQPELEKGDETLVKERRLLSHFFPDEVPPIPTDEERTWFPEKTCNVFRKISFWWLNPVLKTGYMRTLRDEDLFKLTPEITTDAMAARYYKFLEKRKHGQSEITRNMLVLAAMDTFFKQFSLSCVFLSISGCCLTLNALLVKELILYVSRSGTLKAYPEGKGVGLAIGIALLTATSSLFNNHFMYRAMLTGAQLRAVLTKIIFDKTCRLSSRGRHDYPLGTITSIIGADISRIDFALGYQPYFLTFIVPTALAIALLIVNIGVSAIIGVAVLFLFLVFIGISTRKLGALRRSVSVFTDARINYIKEVLYNLKIIKYYSWEIPYVANIKKVRDQEMKLVLTFQSIRNGFTALALTLNSIPYMVAFLVLYAIDSGRRSPASIFSSISLFNTLNQSIIYLPLAIPATTDCLIAFDRIAKFLNASESEVRDETKKHHSEYALEVKNAYFEWENFDQDEENNFDGDGITNMLLEKSKSSPFGLYDVNLKVRKGEFVAVTGAIGSGKSSLLQAIAGFMKKKSGIVEVYDSLLFCGSHWIQNATIKDNILFGSPFDKELYQQVLRVCCLEEDLNSFAAGDSTEVGERGITLSGGQKARLSLARAIYKQMDIILLDDVLSAVDSKVGKRIVKECLTGFLERKTRILATHQLNLVKTADRIIYLDKDGSMLQGTYEELLKDSRFTKLMAYGDSSGFVNSEVEKIDVEDLEEVNAAETQPEKVSDGKIVKEEEKAVNGIKFEVYKQYLRTGAGIFRLYGIIPLILTVVITSTFCSIFTNTWLSFWTANKFPQLSQGQYIGIYVMFTFLGVVLLCLEFSLVAYIATNASRILNVLAIQKIVRVPMWYMDTTPMGRILNRFTKDTDVLDNEFGIQMRLAIYSTASMIGIIILCICYLPWFAIAVPFLLIIFISIANFYLGAAREVKRLDATKRSFVFSNFNETLQGMDVIKAFKVDDLFVDRNSKLIDSMNEAYFLTVANQRWLGLHMDMMAAVFILIICLLCATGTFSISASSSGLVISYVLQIANQLTVLLRSYTNLENEMNSVERISQYAFNLPQEAPAIISEAVPKSSWPSKGAIEFENVSMRYRPELPYVLKDISISFPAGSKIGICGRTGAGKSSILTAIYRISELDVGKINIDGIDISQIGLTNLRSGLSIIPQDPVLFYGSIRKNLDPFGTRNDEDLWEALRRAGLIDKTDLKAIKEGDLQSHKFHLDQIVEDNGSNFSLGEKQLLALARALIRDTNILILDEATSSVDYKTDATIQATIRDEFENCTVLSIAHRLKTIINYDKILVLNDGSIAEFDSPWQLFSREDSIFRDMCIKSQISETDFKL</sequence>
<dbReference type="InterPro" id="IPR027417">
    <property type="entry name" value="P-loop_NTPase"/>
</dbReference>
<organism evidence="12 13">
    <name type="scientific">[Candida] anglica</name>
    <dbReference type="NCBI Taxonomy" id="148631"/>
    <lineage>
        <taxon>Eukaryota</taxon>
        <taxon>Fungi</taxon>
        <taxon>Dikarya</taxon>
        <taxon>Ascomycota</taxon>
        <taxon>Saccharomycotina</taxon>
        <taxon>Pichiomycetes</taxon>
        <taxon>Debaryomycetaceae</taxon>
        <taxon>Kurtzmaniella</taxon>
    </lineage>
</organism>
<feature type="domain" description="ABC transmembrane type-1" evidence="11">
    <location>
        <begin position="760"/>
        <end position="1036"/>
    </location>
</feature>
<feature type="transmembrane region" description="Helical" evidence="9">
    <location>
        <begin position="167"/>
        <end position="186"/>
    </location>
</feature>
<dbReference type="Gene3D" id="1.20.1560.10">
    <property type="entry name" value="ABC transporter type 1, transmembrane domain"/>
    <property type="match status" value="2"/>
</dbReference>
<dbReference type="SUPFAM" id="SSF52540">
    <property type="entry name" value="P-loop containing nucleoside triphosphate hydrolases"/>
    <property type="match status" value="2"/>
</dbReference>
<feature type="transmembrane region" description="Helical" evidence="9">
    <location>
        <begin position="795"/>
        <end position="821"/>
    </location>
</feature>
<name>A0ABP0EL14_9ASCO</name>
<evidence type="ECO:0000259" key="10">
    <source>
        <dbReference type="PROSITE" id="PS50893"/>
    </source>
</evidence>
<dbReference type="Pfam" id="PF00664">
    <property type="entry name" value="ABC_membrane"/>
    <property type="match status" value="2"/>
</dbReference>
<evidence type="ECO:0000256" key="4">
    <source>
        <dbReference type="ARBA" id="ARBA00022692"/>
    </source>
</evidence>
<dbReference type="InterPro" id="IPR003439">
    <property type="entry name" value="ABC_transporter-like_ATP-bd"/>
</dbReference>
<dbReference type="PROSITE" id="PS50929">
    <property type="entry name" value="ABC_TM1F"/>
    <property type="match status" value="2"/>
</dbReference>
<feature type="transmembrane region" description="Helical" evidence="9">
    <location>
        <begin position="873"/>
        <end position="894"/>
    </location>
</feature>
<dbReference type="CDD" id="cd03244">
    <property type="entry name" value="ABCC_MRP_domain2"/>
    <property type="match status" value="1"/>
</dbReference>
<evidence type="ECO:0000256" key="6">
    <source>
        <dbReference type="ARBA" id="ARBA00022840"/>
    </source>
</evidence>
<keyword evidence="7 9" id="KW-1133">Transmembrane helix</keyword>
<evidence type="ECO:0000259" key="11">
    <source>
        <dbReference type="PROSITE" id="PS50929"/>
    </source>
</evidence>
<comment type="similarity">
    <text evidence="2">Belongs to the ABC transporter superfamily. ABCC family. Conjugate transporter (TC 3.A.1.208) subfamily.</text>
</comment>
<dbReference type="PROSITE" id="PS00211">
    <property type="entry name" value="ABC_TRANSPORTER_1"/>
    <property type="match status" value="2"/>
</dbReference>
<evidence type="ECO:0000256" key="3">
    <source>
        <dbReference type="ARBA" id="ARBA00022448"/>
    </source>
</evidence>
<feature type="domain" description="ABC transmembrane type-1" evidence="11">
    <location>
        <begin position="129"/>
        <end position="413"/>
    </location>
</feature>
<dbReference type="PANTHER" id="PTHR24223">
    <property type="entry name" value="ATP-BINDING CASSETTE SUB-FAMILY C"/>
    <property type="match status" value="1"/>
</dbReference>
<dbReference type="InterPro" id="IPR011527">
    <property type="entry name" value="ABC1_TM_dom"/>
</dbReference>
<dbReference type="SMART" id="SM00382">
    <property type="entry name" value="AAA"/>
    <property type="match status" value="2"/>
</dbReference>
<dbReference type="CDD" id="cd03250">
    <property type="entry name" value="ABCC_MRP_domain1"/>
    <property type="match status" value="1"/>
</dbReference>
<dbReference type="Proteomes" id="UP001497600">
    <property type="component" value="Chromosome G"/>
</dbReference>
<dbReference type="Pfam" id="PF00005">
    <property type="entry name" value="ABC_tran"/>
    <property type="match status" value="2"/>
</dbReference>
<keyword evidence="13" id="KW-1185">Reference proteome</keyword>
<dbReference type="InterPro" id="IPR003593">
    <property type="entry name" value="AAA+_ATPase"/>
</dbReference>
<gene>
    <name evidence="12" type="primary">YOR1</name>
    <name evidence="12" type="ORF">CAAN4_G19922</name>
</gene>
<feature type="transmembrane region" description="Helical" evidence="9">
    <location>
        <begin position="355"/>
        <end position="377"/>
    </location>
</feature>
<proteinExistence type="inferred from homology"/>
<feature type="transmembrane region" description="Helical" evidence="9">
    <location>
        <begin position="752"/>
        <end position="775"/>
    </location>
</feature>
<dbReference type="PANTHER" id="PTHR24223:SF456">
    <property type="entry name" value="MULTIDRUG RESISTANCE-ASSOCIATED PROTEIN LETHAL(2)03659"/>
    <property type="match status" value="1"/>
</dbReference>
<evidence type="ECO:0000256" key="2">
    <source>
        <dbReference type="ARBA" id="ARBA00009726"/>
    </source>
</evidence>
<protein>
    <submittedName>
        <fullName evidence="12">Oligomycin resistance ATP-dependent permease Yor1p</fullName>
    </submittedName>
</protein>
<evidence type="ECO:0000256" key="1">
    <source>
        <dbReference type="ARBA" id="ARBA00004141"/>
    </source>
</evidence>
<feature type="transmembrane region" description="Helical" evidence="9">
    <location>
        <begin position="272"/>
        <end position="289"/>
    </location>
</feature>
<dbReference type="InterPro" id="IPR036640">
    <property type="entry name" value="ABC1_TM_sf"/>
</dbReference>
<evidence type="ECO:0000313" key="13">
    <source>
        <dbReference type="Proteomes" id="UP001497600"/>
    </source>
</evidence>
<evidence type="ECO:0000256" key="8">
    <source>
        <dbReference type="ARBA" id="ARBA00023136"/>
    </source>
</evidence>
<feature type="transmembrane region" description="Helical" evidence="9">
    <location>
        <begin position="127"/>
        <end position="147"/>
    </location>
</feature>
<dbReference type="CDD" id="cd18606">
    <property type="entry name" value="ABC_6TM_YOR1_D2_like"/>
    <property type="match status" value="1"/>
</dbReference>
<evidence type="ECO:0000256" key="7">
    <source>
        <dbReference type="ARBA" id="ARBA00022989"/>
    </source>
</evidence>
<dbReference type="InterPro" id="IPR017871">
    <property type="entry name" value="ABC_transporter-like_CS"/>
</dbReference>
<comment type="subcellular location">
    <subcellularLocation>
        <location evidence="1">Membrane</location>
        <topology evidence="1">Multi-pass membrane protein</topology>
    </subcellularLocation>
</comment>
<dbReference type="PROSITE" id="PS50893">
    <property type="entry name" value="ABC_TRANSPORTER_2"/>
    <property type="match status" value="2"/>
</dbReference>
<evidence type="ECO:0000313" key="12">
    <source>
        <dbReference type="EMBL" id="CAK7919672.1"/>
    </source>
</evidence>
<dbReference type="EMBL" id="OZ004259">
    <property type="protein sequence ID" value="CAK7919672.1"/>
    <property type="molecule type" value="Genomic_DNA"/>
</dbReference>
<keyword evidence="4 9" id="KW-0812">Transmembrane</keyword>
<feature type="transmembrane region" description="Helical" evidence="9">
    <location>
        <begin position="397"/>
        <end position="418"/>
    </location>
</feature>
<dbReference type="CDD" id="cd18597">
    <property type="entry name" value="ABC_6TM_YOR1_D1_like"/>
    <property type="match status" value="1"/>
</dbReference>
<feature type="domain" description="ABC transporter" evidence="10">
    <location>
        <begin position="1074"/>
        <end position="1318"/>
    </location>
</feature>
<feature type="transmembrane region" description="Helical" evidence="9">
    <location>
        <begin position="249"/>
        <end position="266"/>
    </location>
</feature>
<feature type="transmembrane region" description="Helical" evidence="9">
    <location>
        <begin position="900"/>
        <end position="917"/>
    </location>
</feature>
<evidence type="ECO:0000256" key="5">
    <source>
        <dbReference type="ARBA" id="ARBA00022741"/>
    </source>
</evidence>
<evidence type="ECO:0000256" key="9">
    <source>
        <dbReference type="SAM" id="Phobius"/>
    </source>
</evidence>
<keyword evidence="6" id="KW-0067">ATP-binding</keyword>
<dbReference type="InterPro" id="IPR050173">
    <property type="entry name" value="ABC_transporter_C-like"/>
</dbReference>
<keyword evidence="5" id="KW-0547">Nucleotide-binding</keyword>
<reference evidence="12 13" key="1">
    <citation type="submission" date="2024-01" db="EMBL/GenBank/DDBJ databases">
        <authorList>
            <consortium name="Genoscope - CEA"/>
            <person name="William W."/>
        </authorList>
    </citation>
    <scope>NUCLEOTIDE SEQUENCE [LARGE SCALE GENOMIC DNA]</scope>
    <source>
        <strain evidence="12 13">29B2s-10</strain>
    </source>
</reference>
<dbReference type="Gene3D" id="3.40.50.300">
    <property type="entry name" value="P-loop containing nucleotide triphosphate hydrolases"/>
    <property type="match status" value="2"/>
</dbReference>
<accession>A0ABP0EL14</accession>
<feature type="transmembrane region" description="Helical" evidence="9">
    <location>
        <begin position="985"/>
        <end position="1005"/>
    </location>
</feature>